<dbReference type="Pfam" id="PF01381">
    <property type="entry name" value="HTH_3"/>
    <property type="match status" value="1"/>
</dbReference>
<dbReference type="Pfam" id="PF06114">
    <property type="entry name" value="Peptidase_M78"/>
    <property type="match status" value="1"/>
</dbReference>
<evidence type="ECO:0000259" key="5">
    <source>
        <dbReference type="PROSITE" id="PS50943"/>
    </source>
</evidence>
<evidence type="ECO:0000313" key="6">
    <source>
        <dbReference type="EMBL" id="MFC3228377.1"/>
    </source>
</evidence>
<evidence type="ECO:0000256" key="3">
    <source>
        <dbReference type="ARBA" id="ARBA00023125"/>
    </source>
</evidence>
<evidence type="ECO:0000313" key="7">
    <source>
        <dbReference type="Proteomes" id="UP001595528"/>
    </source>
</evidence>
<dbReference type="InterPro" id="IPR001387">
    <property type="entry name" value="Cro/C1-type_HTH"/>
</dbReference>
<dbReference type="EMBL" id="JBHRTR010000028">
    <property type="protein sequence ID" value="MFC3228377.1"/>
    <property type="molecule type" value="Genomic_DNA"/>
</dbReference>
<dbReference type="InterPro" id="IPR026281">
    <property type="entry name" value="HTH_RamB"/>
</dbReference>
<dbReference type="PIRSF" id="PIRSF019251">
    <property type="entry name" value="Rv0465c"/>
    <property type="match status" value="1"/>
</dbReference>
<comment type="caution">
    <text evidence="6">The sequence shown here is derived from an EMBL/GenBank/DDBJ whole genome shotgun (WGS) entry which is preliminary data.</text>
</comment>
<proteinExistence type="inferred from homology"/>
<dbReference type="SUPFAM" id="SSF47413">
    <property type="entry name" value="lambda repressor-like DNA-binding domains"/>
    <property type="match status" value="1"/>
</dbReference>
<keyword evidence="3" id="KW-0238">DNA-binding</keyword>
<dbReference type="Pfam" id="PF09856">
    <property type="entry name" value="ScfRs"/>
    <property type="match status" value="1"/>
</dbReference>
<dbReference type="PANTHER" id="PTHR46797">
    <property type="entry name" value="HTH-TYPE TRANSCRIPTIONAL REGULATOR"/>
    <property type="match status" value="1"/>
</dbReference>
<evidence type="ECO:0000256" key="4">
    <source>
        <dbReference type="ARBA" id="ARBA00023163"/>
    </source>
</evidence>
<dbReference type="InterPro" id="IPR010982">
    <property type="entry name" value="Lambda_DNA-bd_dom_sf"/>
</dbReference>
<feature type="domain" description="HTH cro/C1-type" evidence="5">
    <location>
        <begin position="16"/>
        <end position="70"/>
    </location>
</feature>
<evidence type="ECO:0000256" key="1">
    <source>
        <dbReference type="ARBA" id="ARBA00007227"/>
    </source>
</evidence>
<dbReference type="InterPro" id="IPR018653">
    <property type="entry name" value="ScfR_C"/>
</dbReference>
<sequence>MPQAAANRKIFAGPRVRRLRQGLGLTQAAMAGDLGISASYLNLVERNQRPLTAQLVLKLAEAYSLDLRDLSGEGEARLAAELTEALADPVFGGHVPAPAEIMEAAASVPALSQAFLTLYRAWLRDARGPTAAAAPPGGGSRLPPGEEDGFPIDEVRDYFHAQGNFIAELDAEAEALHAALEPPDDLAAGLRAHLRDRHGLRVSVLPVHAMPDAQRRFDRHNRRLFLSELLPQPSRVFQMAVQVALEEQAERLDRLIAEAGFATEEARRLYRIGLANYFAGAAMMPYGAFLTAAERLRYDITLLAGRFGASIEQVAHRLTTLQRGDRRGVPFFLLRLDNAGNISKRFAAGGFPFARYGGTCPRWRVHDAFAMPGQTIVQPVEMPDGSSYLTISRTVDTIPGPHPEPPRKLAISLGCEISHAARVVYGDGLDLDNPSAVTPIGVTCRMCERPNCAARAFPPMTRKLSIDASRKNLSAFEFG</sequence>
<dbReference type="CDD" id="cd00093">
    <property type="entry name" value="HTH_XRE"/>
    <property type="match status" value="1"/>
</dbReference>
<dbReference type="Proteomes" id="UP001595528">
    <property type="component" value="Unassembled WGS sequence"/>
</dbReference>
<dbReference type="PANTHER" id="PTHR46797:SF23">
    <property type="entry name" value="HTH-TYPE TRANSCRIPTIONAL REGULATOR SUTR"/>
    <property type="match status" value="1"/>
</dbReference>
<protein>
    <submittedName>
        <fullName evidence="6">Short-chain fatty acyl-CoA regulator family protein</fullName>
    </submittedName>
</protein>
<keyword evidence="2" id="KW-0805">Transcription regulation</keyword>
<dbReference type="InterPro" id="IPR010359">
    <property type="entry name" value="IrrE_HExxH"/>
</dbReference>
<dbReference type="InterPro" id="IPR050807">
    <property type="entry name" value="TransReg_Diox_bact_type"/>
</dbReference>
<accession>A0ABV7L283</accession>
<evidence type="ECO:0000256" key="2">
    <source>
        <dbReference type="ARBA" id="ARBA00023015"/>
    </source>
</evidence>
<name>A0ABV7L283_9PROT</name>
<dbReference type="RefSeq" id="WP_379901429.1">
    <property type="nucleotide sequence ID" value="NZ_JBHRTR010000028.1"/>
</dbReference>
<keyword evidence="7" id="KW-1185">Reference proteome</keyword>
<comment type="similarity">
    <text evidence="1">Belongs to the short-chain fatty acyl-CoA assimilation regulator (ScfR) family.</text>
</comment>
<reference evidence="7" key="1">
    <citation type="journal article" date="2019" name="Int. J. Syst. Evol. Microbiol.">
        <title>The Global Catalogue of Microorganisms (GCM) 10K type strain sequencing project: providing services to taxonomists for standard genome sequencing and annotation.</title>
        <authorList>
            <consortium name="The Broad Institute Genomics Platform"/>
            <consortium name="The Broad Institute Genome Sequencing Center for Infectious Disease"/>
            <person name="Wu L."/>
            <person name="Ma J."/>
        </authorList>
    </citation>
    <scope>NUCLEOTIDE SEQUENCE [LARGE SCALE GENOMIC DNA]</scope>
    <source>
        <strain evidence="7">KCTC 42964</strain>
    </source>
</reference>
<dbReference type="Gene3D" id="1.10.260.40">
    <property type="entry name" value="lambda repressor-like DNA-binding domains"/>
    <property type="match status" value="1"/>
</dbReference>
<dbReference type="SMART" id="SM00530">
    <property type="entry name" value="HTH_XRE"/>
    <property type="match status" value="1"/>
</dbReference>
<gene>
    <name evidence="6" type="ORF">ACFOGJ_14130</name>
</gene>
<organism evidence="6 7">
    <name type="scientific">Marinibaculum pumilum</name>
    <dbReference type="NCBI Taxonomy" id="1766165"/>
    <lineage>
        <taxon>Bacteria</taxon>
        <taxon>Pseudomonadati</taxon>
        <taxon>Pseudomonadota</taxon>
        <taxon>Alphaproteobacteria</taxon>
        <taxon>Rhodospirillales</taxon>
        <taxon>Rhodospirillaceae</taxon>
        <taxon>Marinibaculum</taxon>
    </lineage>
</organism>
<dbReference type="PROSITE" id="PS50943">
    <property type="entry name" value="HTH_CROC1"/>
    <property type="match status" value="1"/>
</dbReference>
<keyword evidence="4" id="KW-0804">Transcription</keyword>